<dbReference type="Pfam" id="PF13377">
    <property type="entry name" value="Peripla_BP_3"/>
    <property type="match status" value="1"/>
</dbReference>
<dbReference type="GO" id="GO:0003700">
    <property type="term" value="F:DNA-binding transcription factor activity"/>
    <property type="evidence" value="ECO:0007669"/>
    <property type="project" value="TreeGrafter"/>
</dbReference>
<dbReference type="Proteomes" id="UP000594468">
    <property type="component" value="Chromosome"/>
</dbReference>
<dbReference type="SUPFAM" id="SSF47413">
    <property type="entry name" value="lambda repressor-like DNA-binding domains"/>
    <property type="match status" value="1"/>
</dbReference>
<dbReference type="KEGG" id="pmet:G4Y79_05030"/>
<dbReference type="Pfam" id="PF00356">
    <property type="entry name" value="LacI"/>
    <property type="match status" value="1"/>
</dbReference>
<dbReference type="PANTHER" id="PTHR30146">
    <property type="entry name" value="LACI-RELATED TRANSCRIPTIONAL REPRESSOR"/>
    <property type="match status" value="1"/>
</dbReference>
<dbReference type="AlphaFoldDB" id="A0A7S8IFR1"/>
<proteinExistence type="predicted"/>
<dbReference type="SUPFAM" id="SSF53822">
    <property type="entry name" value="Periplasmic binding protein-like I"/>
    <property type="match status" value="1"/>
</dbReference>
<evidence type="ECO:0000259" key="6">
    <source>
        <dbReference type="PROSITE" id="PS50932"/>
    </source>
</evidence>
<dbReference type="PANTHER" id="PTHR30146:SF148">
    <property type="entry name" value="HTH-TYPE TRANSCRIPTIONAL REPRESSOR PURR-RELATED"/>
    <property type="match status" value="1"/>
</dbReference>
<evidence type="ECO:0000256" key="4">
    <source>
        <dbReference type="ARBA" id="ARBA00023163"/>
    </source>
</evidence>
<feature type="region of interest" description="Disordered" evidence="5">
    <location>
        <begin position="332"/>
        <end position="360"/>
    </location>
</feature>
<keyword evidence="1" id="KW-0678">Repressor</keyword>
<dbReference type="InterPro" id="IPR010982">
    <property type="entry name" value="Lambda_DNA-bd_dom_sf"/>
</dbReference>
<dbReference type="InterPro" id="IPR000843">
    <property type="entry name" value="HTH_LacI"/>
</dbReference>
<gene>
    <name evidence="7" type="ORF">G4Y79_05030</name>
</gene>
<dbReference type="RefSeq" id="WP_195171808.1">
    <property type="nucleotide sequence ID" value="NZ_CP062983.1"/>
</dbReference>
<evidence type="ECO:0000313" key="7">
    <source>
        <dbReference type="EMBL" id="QPC83744.1"/>
    </source>
</evidence>
<evidence type="ECO:0000256" key="1">
    <source>
        <dbReference type="ARBA" id="ARBA00022491"/>
    </source>
</evidence>
<evidence type="ECO:0000313" key="8">
    <source>
        <dbReference type="Proteomes" id="UP000594468"/>
    </source>
</evidence>
<keyword evidence="4" id="KW-0804">Transcription</keyword>
<dbReference type="GO" id="GO:0000976">
    <property type="term" value="F:transcription cis-regulatory region binding"/>
    <property type="evidence" value="ECO:0007669"/>
    <property type="project" value="TreeGrafter"/>
</dbReference>
<keyword evidence="3 7" id="KW-0238">DNA-binding</keyword>
<name>A0A7S8IFR1_9CHLR</name>
<dbReference type="SMART" id="SM00354">
    <property type="entry name" value="HTH_LACI"/>
    <property type="match status" value="1"/>
</dbReference>
<dbReference type="Gene3D" id="1.10.260.40">
    <property type="entry name" value="lambda repressor-like DNA-binding domains"/>
    <property type="match status" value="1"/>
</dbReference>
<dbReference type="CDD" id="cd01392">
    <property type="entry name" value="HTH_LacI"/>
    <property type="match status" value="1"/>
</dbReference>
<evidence type="ECO:0000256" key="2">
    <source>
        <dbReference type="ARBA" id="ARBA00023015"/>
    </source>
</evidence>
<dbReference type="PROSITE" id="PS50932">
    <property type="entry name" value="HTH_LACI_2"/>
    <property type="match status" value="1"/>
</dbReference>
<organism evidence="7 8">
    <name type="scientific">Phototrophicus methaneseepsis</name>
    <dbReference type="NCBI Taxonomy" id="2710758"/>
    <lineage>
        <taxon>Bacteria</taxon>
        <taxon>Bacillati</taxon>
        <taxon>Chloroflexota</taxon>
        <taxon>Candidatus Thermofontia</taxon>
        <taxon>Phototrophicales</taxon>
        <taxon>Phototrophicaceae</taxon>
        <taxon>Phototrophicus</taxon>
    </lineage>
</organism>
<feature type="domain" description="HTH lacI-type" evidence="6">
    <location>
        <begin position="3"/>
        <end position="58"/>
    </location>
</feature>
<dbReference type="Gene3D" id="3.40.50.2300">
    <property type="match status" value="2"/>
</dbReference>
<dbReference type="InterPro" id="IPR046335">
    <property type="entry name" value="LacI/GalR-like_sensor"/>
</dbReference>
<dbReference type="CDD" id="cd06288">
    <property type="entry name" value="PBP1_sucrose_transcription_regulator"/>
    <property type="match status" value="1"/>
</dbReference>
<dbReference type="InterPro" id="IPR028082">
    <property type="entry name" value="Peripla_BP_I"/>
</dbReference>
<protein>
    <submittedName>
        <fullName evidence="7">LacI family DNA-binding transcriptional regulator</fullName>
    </submittedName>
</protein>
<reference evidence="7 8" key="1">
    <citation type="submission" date="2020-02" db="EMBL/GenBank/DDBJ databases">
        <authorList>
            <person name="Zheng R.K."/>
            <person name="Sun C.M."/>
        </authorList>
    </citation>
    <scope>NUCLEOTIDE SEQUENCE [LARGE SCALE GENOMIC DNA]</scope>
    <source>
        <strain evidence="8">rifampicinis</strain>
    </source>
</reference>
<sequence length="360" mass="39603">MPVTIRQISEAAGVSVATVSRALNGSDHPVNAETQKRILEIAQKLGYHPNHIARSLRTDRSPIIGIICDDITSAFTTKIVRGVQDRLKEDGYFCVVINTDWDPASEQRAIQDLTGYLIEGIIFAETVHQSASDELKLNDKKCVFVHRLFPKGFPNSVIPDELYGSRLAVNHLIQLGHKRIGYLNGPEQFYSSEERFLGYKTMLEDSGIAFDPTLVANGDFGTEQGYVAASQLLDLPEPPTAIFAANDLMAIGTIYAAQDRGLRIPDDLALVGYDNQYISTISRPSLTTVSLPCFEMGRASAELLLALLNDEAADSQEIKVKGELLIRESCGAARDPQPAPRMPSRVDRLNLFRDQNNGKG</sequence>
<keyword evidence="8" id="KW-1185">Reference proteome</keyword>
<evidence type="ECO:0000256" key="5">
    <source>
        <dbReference type="SAM" id="MobiDB-lite"/>
    </source>
</evidence>
<dbReference type="EMBL" id="CP062983">
    <property type="protein sequence ID" value="QPC83744.1"/>
    <property type="molecule type" value="Genomic_DNA"/>
</dbReference>
<evidence type="ECO:0000256" key="3">
    <source>
        <dbReference type="ARBA" id="ARBA00023125"/>
    </source>
</evidence>
<accession>A0A7S8IFR1</accession>
<keyword evidence="2" id="KW-0805">Transcription regulation</keyword>